<keyword evidence="3" id="KW-0732">Signal</keyword>
<organism evidence="5 6">
    <name type="scientific">Monilinia fructicola</name>
    <name type="common">Brown rot fungus</name>
    <name type="synonym">Ciboria fructicola</name>
    <dbReference type="NCBI Taxonomy" id="38448"/>
    <lineage>
        <taxon>Eukaryota</taxon>
        <taxon>Fungi</taxon>
        <taxon>Dikarya</taxon>
        <taxon>Ascomycota</taxon>
        <taxon>Pezizomycotina</taxon>
        <taxon>Leotiomycetes</taxon>
        <taxon>Helotiales</taxon>
        <taxon>Sclerotiniaceae</taxon>
        <taxon>Monilinia</taxon>
    </lineage>
</organism>
<dbReference type="VEuPathDB" id="FungiDB:MFRU_046g00320"/>
<dbReference type="EMBL" id="VICG01000006">
    <property type="protein sequence ID" value="KAA8571331.1"/>
    <property type="molecule type" value="Genomic_DNA"/>
</dbReference>
<comment type="caution">
    <text evidence="5">The sequence shown here is derived from an EMBL/GenBank/DDBJ whole genome shotgun (WGS) entry which is preliminary data.</text>
</comment>
<name>A0A5M9JQ12_MONFR</name>
<feature type="signal peptide" evidence="3">
    <location>
        <begin position="1"/>
        <end position="19"/>
    </location>
</feature>
<evidence type="ECO:0000256" key="2">
    <source>
        <dbReference type="ARBA" id="ARBA00022801"/>
    </source>
</evidence>
<dbReference type="Gene3D" id="3.40.50.1820">
    <property type="entry name" value="alpha/beta hydrolase"/>
    <property type="match status" value="2"/>
</dbReference>
<dbReference type="InterPro" id="IPR002018">
    <property type="entry name" value="CarbesteraseB"/>
</dbReference>
<keyword evidence="2" id="KW-0378">Hydrolase</keyword>
<keyword evidence="6" id="KW-1185">Reference proteome</keyword>
<accession>A0A5M9JQ12</accession>
<dbReference type="InterPro" id="IPR019819">
    <property type="entry name" value="Carboxylesterase_B_CS"/>
</dbReference>
<dbReference type="Proteomes" id="UP000322873">
    <property type="component" value="Unassembled WGS sequence"/>
</dbReference>
<dbReference type="InterPro" id="IPR050654">
    <property type="entry name" value="AChE-related_enzymes"/>
</dbReference>
<dbReference type="GO" id="GO:0052689">
    <property type="term" value="F:carboxylic ester hydrolase activity"/>
    <property type="evidence" value="ECO:0007669"/>
    <property type="project" value="TreeGrafter"/>
</dbReference>
<reference evidence="5 6" key="1">
    <citation type="submission" date="2019-06" db="EMBL/GenBank/DDBJ databases">
        <title>Genome Sequence of the Brown Rot Fungal Pathogen Monilinia fructicola.</title>
        <authorList>
            <person name="De Miccolis Angelini R.M."/>
            <person name="Landi L."/>
            <person name="Abate D."/>
            <person name="Pollastro S."/>
            <person name="Romanazzi G."/>
            <person name="Faretra F."/>
        </authorList>
    </citation>
    <scope>NUCLEOTIDE SEQUENCE [LARGE SCALE GENOMIC DNA]</scope>
    <source>
        <strain evidence="5 6">Mfrc123</strain>
    </source>
</reference>
<feature type="domain" description="Carboxylesterase type B" evidence="4">
    <location>
        <begin position="366"/>
        <end position="477"/>
    </location>
</feature>
<evidence type="ECO:0000256" key="3">
    <source>
        <dbReference type="SAM" id="SignalP"/>
    </source>
</evidence>
<comment type="similarity">
    <text evidence="1">Belongs to the type-B carboxylesterase/lipase family.</text>
</comment>
<evidence type="ECO:0000259" key="4">
    <source>
        <dbReference type="Pfam" id="PF00135"/>
    </source>
</evidence>
<dbReference type="AlphaFoldDB" id="A0A5M9JQ12"/>
<dbReference type="PANTHER" id="PTHR43918">
    <property type="entry name" value="ACETYLCHOLINESTERASE"/>
    <property type="match status" value="1"/>
</dbReference>
<evidence type="ECO:0000313" key="6">
    <source>
        <dbReference type="Proteomes" id="UP000322873"/>
    </source>
</evidence>
<evidence type="ECO:0000256" key="1">
    <source>
        <dbReference type="ARBA" id="ARBA00005964"/>
    </source>
</evidence>
<protein>
    <recommendedName>
        <fullName evidence="4">Carboxylesterase type B domain-containing protein</fullName>
    </recommendedName>
</protein>
<dbReference type="InterPro" id="IPR029058">
    <property type="entry name" value="AB_hydrolase_fold"/>
</dbReference>
<dbReference type="PANTHER" id="PTHR43918:SF4">
    <property type="entry name" value="CARBOXYLIC ESTER HYDROLASE"/>
    <property type="match status" value="1"/>
</dbReference>
<proteinExistence type="inferred from homology"/>
<dbReference type="SUPFAM" id="SSF53474">
    <property type="entry name" value="alpha/beta-Hydrolases"/>
    <property type="match status" value="1"/>
</dbReference>
<dbReference type="OrthoDB" id="408631at2759"/>
<evidence type="ECO:0000313" key="5">
    <source>
        <dbReference type="EMBL" id="KAA8571331.1"/>
    </source>
</evidence>
<dbReference type="Pfam" id="PF00135">
    <property type="entry name" value="COesterase"/>
    <property type="match status" value="2"/>
</dbReference>
<feature type="chain" id="PRO_5024420713" description="Carboxylesterase type B domain-containing protein" evidence="3">
    <location>
        <begin position="20"/>
        <end position="496"/>
    </location>
</feature>
<gene>
    <name evidence="5" type="ORF">EYC84_000651</name>
</gene>
<dbReference type="PROSITE" id="PS00941">
    <property type="entry name" value="CARBOXYLESTERASE_B_2"/>
    <property type="match status" value="1"/>
</dbReference>
<feature type="domain" description="Carboxylesterase type B" evidence="4">
    <location>
        <begin position="27"/>
        <end position="355"/>
    </location>
</feature>
<sequence length="496" mass="53239">MISPISLFAYSSLILPALCAPTASNDDLVVETTSGQIRGFINATTPDVRQFLGVPYAEPPIGDLRFAPPQNKTKGAAISATALPASCMQQATNRSSIYNNVVPEFMISGGQSEDCLYLSIWAPATKTNESLPVFVYIPGGGYTSGGQNSLYKIPDQWIQKSQSHIMVVMNYRVNVFGFPNAKGITTDKNPGLMDQRKAVEWVYENIAAFNGDPERLTLWGQSAGGASVDSYGYAYPNNPIVKGLIADSGSAYLLSTADTTQKNFTALAGMVGCKDLAPDAELRCMRNVSATVIEDALSNYVNSGVTPTIAFTPVADNITAFSNPADRAAKGLGVKLPVIIGSNTNEGAGFVAFSEAGPGTATLFSTTQNVIACPVAHEVSARVNAGLKTYRYQYAGDFSNISPLSWMQAYHSSELPLLFDTHYQYRGNSTAFEYEVAETMQALWLSFANDPQQAPSVGDLTWPEYEAGKDTMLLFSEGDVATQLVTGDRIDANCTF</sequence>